<accession>A0A1J6WJX4</accession>
<evidence type="ECO:0000313" key="2">
    <source>
        <dbReference type="EMBL" id="OIU68555.1"/>
    </source>
</evidence>
<feature type="transmembrane region" description="Helical" evidence="1">
    <location>
        <begin position="55"/>
        <end position="72"/>
    </location>
</feature>
<name>A0A1J6WJX4_9BACI</name>
<organism evidence="2 3">
    <name type="scientific">Rossellomorea aquimaris</name>
    <dbReference type="NCBI Taxonomy" id="189382"/>
    <lineage>
        <taxon>Bacteria</taxon>
        <taxon>Bacillati</taxon>
        <taxon>Bacillota</taxon>
        <taxon>Bacilli</taxon>
        <taxon>Bacillales</taxon>
        <taxon>Bacillaceae</taxon>
        <taxon>Rossellomorea</taxon>
    </lineage>
</organism>
<comment type="caution">
    <text evidence="2">The sequence shown here is derived from an EMBL/GenBank/DDBJ whole genome shotgun (WGS) entry which is preliminary data.</text>
</comment>
<dbReference type="Pfam" id="PF13129">
    <property type="entry name" value="DUF3953"/>
    <property type="match status" value="1"/>
</dbReference>
<sequence length="73" mass="8426">MLKILRISLAMLGLVMALYGFFTDNFWLLPYMLFLMGVMLLVMGLEEFQKGRTEYGYISVAACIFLMIVLFTI</sequence>
<dbReference type="EMBL" id="MINN01000128">
    <property type="protein sequence ID" value="OIU68555.1"/>
    <property type="molecule type" value="Genomic_DNA"/>
</dbReference>
<feature type="transmembrane region" description="Helical" evidence="1">
    <location>
        <begin position="5"/>
        <end position="22"/>
    </location>
</feature>
<keyword evidence="1" id="KW-0472">Membrane</keyword>
<dbReference type="RefSeq" id="WP_071619982.1">
    <property type="nucleotide sequence ID" value="NZ_MINN01000128.1"/>
</dbReference>
<evidence type="ECO:0000256" key="1">
    <source>
        <dbReference type="SAM" id="Phobius"/>
    </source>
</evidence>
<dbReference type="Proteomes" id="UP000182062">
    <property type="component" value="Unassembled WGS sequence"/>
</dbReference>
<reference evidence="2 3" key="1">
    <citation type="submission" date="2016-09" db="EMBL/GenBank/DDBJ databases">
        <title>Bacillus aquimaris SAMM genome sequence reveals colonization and biosurfactant production capacities.</title>
        <authorList>
            <person name="Waghmode S.R."/>
            <person name="Suryavanshi M.V."/>
        </authorList>
    </citation>
    <scope>NUCLEOTIDE SEQUENCE [LARGE SCALE GENOMIC DNA]</scope>
    <source>
        <strain evidence="2 3">SAMM</strain>
    </source>
</reference>
<proteinExistence type="predicted"/>
<dbReference type="InterPro" id="IPR025018">
    <property type="entry name" value="DUF3953"/>
</dbReference>
<evidence type="ECO:0000313" key="3">
    <source>
        <dbReference type="Proteomes" id="UP000182062"/>
    </source>
</evidence>
<keyword evidence="3" id="KW-1185">Reference proteome</keyword>
<keyword evidence="1" id="KW-1133">Transmembrane helix</keyword>
<dbReference type="AlphaFoldDB" id="A0A1J6WJX4"/>
<gene>
    <name evidence="2" type="ORF">BHE18_16635</name>
</gene>
<dbReference type="OrthoDB" id="2456396at2"/>
<protein>
    <recommendedName>
        <fullName evidence="4">DUF3953 domain-containing protein</fullName>
    </recommendedName>
</protein>
<evidence type="ECO:0008006" key="4">
    <source>
        <dbReference type="Google" id="ProtNLM"/>
    </source>
</evidence>
<keyword evidence="1" id="KW-0812">Transmembrane</keyword>
<feature type="transmembrane region" description="Helical" evidence="1">
    <location>
        <begin position="28"/>
        <end position="48"/>
    </location>
</feature>